<evidence type="ECO:0000256" key="1">
    <source>
        <dbReference type="SAM" id="MobiDB-lite"/>
    </source>
</evidence>
<evidence type="ECO:0000313" key="4">
    <source>
        <dbReference type="Proteomes" id="UP000670092"/>
    </source>
</evidence>
<keyword evidence="2" id="KW-1133">Transmembrane helix</keyword>
<dbReference type="EMBL" id="JAEVHI010000001">
    <property type="protein sequence ID" value="KAG5302874.1"/>
    <property type="molecule type" value="Genomic_DNA"/>
</dbReference>
<name>A0A8H7Z2C8_AJECA</name>
<feature type="transmembrane region" description="Helical" evidence="2">
    <location>
        <begin position="34"/>
        <end position="54"/>
    </location>
</feature>
<keyword evidence="2" id="KW-0812">Transmembrane</keyword>
<dbReference type="VEuPathDB" id="FungiDB:I7I52_00654"/>
<comment type="caution">
    <text evidence="3">The sequence shown here is derived from an EMBL/GenBank/DDBJ whole genome shotgun (WGS) entry which is preliminary data.</text>
</comment>
<feature type="region of interest" description="Disordered" evidence="1">
    <location>
        <begin position="60"/>
        <end position="94"/>
    </location>
</feature>
<protein>
    <submittedName>
        <fullName evidence="3">Uncharacterized protein</fullName>
    </submittedName>
</protein>
<accession>A0A8H7Z2C8</accession>
<dbReference type="Proteomes" id="UP000670092">
    <property type="component" value="Unassembled WGS sequence"/>
</dbReference>
<sequence length="94" mass="10599">MHSKSKWGFDARVVISGICACADYEAEIVLPINLLLGMAPTFFLCFAGLSLLLMGDRRPPKRVQERRKGDEKATGGRWKRLETPGKLKNQPQQR</sequence>
<feature type="compositionally biased region" description="Basic and acidic residues" evidence="1">
    <location>
        <begin position="60"/>
        <end position="85"/>
    </location>
</feature>
<organism evidence="3 4">
    <name type="scientific">Ajellomyces capsulatus</name>
    <name type="common">Darling's disease fungus</name>
    <name type="synonym">Histoplasma capsulatum</name>
    <dbReference type="NCBI Taxonomy" id="5037"/>
    <lineage>
        <taxon>Eukaryota</taxon>
        <taxon>Fungi</taxon>
        <taxon>Dikarya</taxon>
        <taxon>Ascomycota</taxon>
        <taxon>Pezizomycotina</taxon>
        <taxon>Eurotiomycetes</taxon>
        <taxon>Eurotiomycetidae</taxon>
        <taxon>Onygenales</taxon>
        <taxon>Ajellomycetaceae</taxon>
        <taxon>Histoplasma</taxon>
    </lineage>
</organism>
<dbReference type="AlphaFoldDB" id="A0A8H7Z2C8"/>
<evidence type="ECO:0000256" key="2">
    <source>
        <dbReference type="SAM" id="Phobius"/>
    </source>
</evidence>
<gene>
    <name evidence="3" type="ORF">I7I52_00654</name>
</gene>
<reference evidence="3 4" key="1">
    <citation type="submission" date="2021-01" db="EMBL/GenBank/DDBJ databases">
        <title>Chromosome-level genome assembly of a human fungal pathogen reveals clustering of transcriptionally co-regulated genes.</title>
        <authorList>
            <person name="Voorhies M."/>
            <person name="Cohen S."/>
            <person name="Shea T.P."/>
            <person name="Petrus S."/>
            <person name="Munoz J.F."/>
            <person name="Poplawski S."/>
            <person name="Goldman W.E."/>
            <person name="Michael T."/>
            <person name="Cuomo C.A."/>
            <person name="Sil A."/>
            <person name="Beyhan S."/>
        </authorList>
    </citation>
    <scope>NUCLEOTIDE SEQUENCE [LARGE SCALE GENOMIC DNA]</scope>
    <source>
        <strain evidence="3 4">G184AR</strain>
    </source>
</reference>
<evidence type="ECO:0000313" key="3">
    <source>
        <dbReference type="EMBL" id="KAG5302874.1"/>
    </source>
</evidence>
<proteinExistence type="predicted"/>
<keyword evidence="2" id="KW-0472">Membrane</keyword>